<dbReference type="RefSeq" id="WP_209529807.1">
    <property type="nucleotide sequence ID" value="NZ_JAEEGA010000010.1"/>
</dbReference>
<dbReference type="Proteomes" id="UP000674938">
    <property type="component" value="Unassembled WGS sequence"/>
</dbReference>
<dbReference type="CDD" id="cd01107">
    <property type="entry name" value="HTH_BmrR"/>
    <property type="match status" value="1"/>
</dbReference>
<dbReference type="Pfam" id="PF06445">
    <property type="entry name" value="GyrI-like"/>
    <property type="match status" value="1"/>
</dbReference>
<dbReference type="PANTHER" id="PTHR30204">
    <property type="entry name" value="REDOX-CYCLING DRUG-SENSING TRANSCRIPTIONAL ACTIVATOR SOXR"/>
    <property type="match status" value="1"/>
</dbReference>
<evidence type="ECO:0000313" key="3">
    <source>
        <dbReference type="EMBL" id="MBP1042535.1"/>
    </source>
</evidence>
<comment type="caution">
    <text evidence="3">The sequence shown here is derived from an EMBL/GenBank/DDBJ whole genome shotgun (WGS) entry which is preliminary data.</text>
</comment>
<dbReference type="Pfam" id="PF13411">
    <property type="entry name" value="MerR_1"/>
    <property type="match status" value="1"/>
</dbReference>
<dbReference type="PANTHER" id="PTHR30204:SF97">
    <property type="entry name" value="MERR FAMILY REGULATORY PROTEIN"/>
    <property type="match status" value="1"/>
</dbReference>
<gene>
    <name evidence="3" type="ORF">I6N95_16070</name>
</gene>
<dbReference type="SUPFAM" id="SSF55136">
    <property type="entry name" value="Probable bacterial effector-binding domain"/>
    <property type="match status" value="1"/>
</dbReference>
<dbReference type="GO" id="GO:0003700">
    <property type="term" value="F:DNA-binding transcription factor activity"/>
    <property type="evidence" value="ECO:0007669"/>
    <property type="project" value="InterPro"/>
</dbReference>
<dbReference type="InterPro" id="IPR009061">
    <property type="entry name" value="DNA-bd_dom_put_sf"/>
</dbReference>
<protein>
    <submittedName>
        <fullName evidence="3">MerR family transcriptional regulator</fullName>
    </submittedName>
</protein>
<feature type="domain" description="HTH merR-type" evidence="2">
    <location>
        <begin position="1"/>
        <end position="71"/>
    </location>
</feature>
<dbReference type="GO" id="GO:0003677">
    <property type="term" value="F:DNA binding"/>
    <property type="evidence" value="ECO:0007669"/>
    <property type="project" value="UniProtKB-KW"/>
</dbReference>
<dbReference type="EMBL" id="JAEEGA010000010">
    <property type="protein sequence ID" value="MBP1042535.1"/>
    <property type="molecule type" value="Genomic_DNA"/>
</dbReference>
<proteinExistence type="predicted"/>
<dbReference type="InterPro" id="IPR011256">
    <property type="entry name" value="Reg_factor_effector_dom_sf"/>
</dbReference>
<evidence type="ECO:0000313" key="4">
    <source>
        <dbReference type="Proteomes" id="UP000674938"/>
    </source>
</evidence>
<organism evidence="3 4">
    <name type="scientific">Vagococcus allomyrinae</name>
    <dbReference type="NCBI Taxonomy" id="2794353"/>
    <lineage>
        <taxon>Bacteria</taxon>
        <taxon>Bacillati</taxon>
        <taxon>Bacillota</taxon>
        <taxon>Bacilli</taxon>
        <taxon>Lactobacillales</taxon>
        <taxon>Enterococcaceae</taxon>
        <taxon>Vagococcus</taxon>
    </lineage>
</organism>
<dbReference type="AlphaFoldDB" id="A0A940PCZ9"/>
<dbReference type="SMART" id="SM00422">
    <property type="entry name" value="HTH_MERR"/>
    <property type="match status" value="1"/>
</dbReference>
<dbReference type="SMART" id="SM00871">
    <property type="entry name" value="AraC_E_bind"/>
    <property type="match status" value="1"/>
</dbReference>
<reference evidence="3" key="1">
    <citation type="submission" date="2020-12" db="EMBL/GenBank/DDBJ databases">
        <title>Vagococcus allomyrinae sp. nov. and Enterococcus lavae sp. nov., isolated from the larvae of Allomyrina dichotoma.</title>
        <authorList>
            <person name="Lee S.D."/>
        </authorList>
    </citation>
    <scope>NUCLEOTIDE SEQUENCE</scope>
    <source>
        <strain evidence="3">BWB3-3</strain>
    </source>
</reference>
<sequence>MFQIGEFSRLSQISKRMLRYYDEIELLKPEQKDKLTGYRLYTLEQLPTINKIKTLRDLGFIVQEIKELMKLDETQFKDYLQKQEKVIQTEIKANQHKLKQLQTLKHAIRNNTYDMTYEVQIKAIPTYQVISLRQRIEDYFAEGQLWKTFFQALSDANYFPPNTAQRFAIYHDTEEYLDHNVDVEVVLVANKVDDIDGLSIRQLDAVPEMASILVYGKFENIDGVYHRLAQWLNDHPSYTIGGQTRQIPINGPWNRESATDYLTELQIPIKRKKSLDLHIV</sequence>
<evidence type="ECO:0000256" key="1">
    <source>
        <dbReference type="ARBA" id="ARBA00023125"/>
    </source>
</evidence>
<dbReference type="Gene3D" id="3.20.80.10">
    <property type="entry name" value="Regulatory factor, effector binding domain"/>
    <property type="match status" value="1"/>
</dbReference>
<evidence type="ECO:0000259" key="2">
    <source>
        <dbReference type="PROSITE" id="PS50937"/>
    </source>
</evidence>
<keyword evidence="1" id="KW-0238">DNA-binding</keyword>
<keyword evidence="4" id="KW-1185">Reference proteome</keyword>
<dbReference type="InterPro" id="IPR047057">
    <property type="entry name" value="MerR_fam"/>
</dbReference>
<dbReference type="InterPro" id="IPR010499">
    <property type="entry name" value="AraC_E-bd"/>
</dbReference>
<dbReference type="InterPro" id="IPR000551">
    <property type="entry name" value="MerR-type_HTH_dom"/>
</dbReference>
<dbReference type="PROSITE" id="PS50937">
    <property type="entry name" value="HTH_MERR_2"/>
    <property type="match status" value="1"/>
</dbReference>
<dbReference type="Gene3D" id="1.10.1660.10">
    <property type="match status" value="1"/>
</dbReference>
<dbReference type="SUPFAM" id="SSF46955">
    <property type="entry name" value="Putative DNA-binding domain"/>
    <property type="match status" value="1"/>
</dbReference>
<dbReference type="InterPro" id="IPR029442">
    <property type="entry name" value="GyrI-like"/>
</dbReference>
<accession>A0A940PCZ9</accession>
<name>A0A940PCZ9_9ENTE</name>